<dbReference type="GO" id="GO:0003677">
    <property type="term" value="F:DNA binding"/>
    <property type="evidence" value="ECO:0007669"/>
    <property type="project" value="InterPro"/>
</dbReference>
<dbReference type="AlphaFoldDB" id="A0A174H0X9"/>
<dbReference type="Gene3D" id="2.40.50.1020">
    <property type="entry name" value="LytTr DNA-binding domain"/>
    <property type="match status" value="1"/>
</dbReference>
<proteinExistence type="predicted"/>
<reference evidence="2 3" key="1">
    <citation type="submission" date="2015-09" db="EMBL/GenBank/DDBJ databases">
        <authorList>
            <consortium name="Pathogen Informatics"/>
        </authorList>
    </citation>
    <scope>NUCLEOTIDE SEQUENCE [LARGE SCALE GENOMIC DNA]</scope>
    <source>
        <strain evidence="2 3">2789STDY5608849</strain>
    </source>
</reference>
<evidence type="ECO:0000313" key="2">
    <source>
        <dbReference type="EMBL" id="CUO66719.1"/>
    </source>
</evidence>
<feature type="domain" description="HTH LytTR-type" evidence="1">
    <location>
        <begin position="51"/>
        <end position="137"/>
    </location>
</feature>
<protein>
    <submittedName>
        <fullName evidence="2">Response regulator of the LytR/AlgR family</fullName>
    </submittedName>
</protein>
<sequence length="137" mass="16315">MNITEREIDDPEKEGVILEYVNFTKEFAEIKEYVRSKGESIRGYTEKKECVSIRTEDILYFEEVENKVFAYTSNEFYEIKSRLYQLEEKIIRKCMKRASKTTIVNADRIVSVRTALNGRLYVRMENEEEILFSLMPL</sequence>
<evidence type="ECO:0000259" key="1">
    <source>
        <dbReference type="PROSITE" id="PS50930"/>
    </source>
</evidence>
<dbReference type="EMBL" id="CYYV01000012">
    <property type="protein sequence ID" value="CUO66719.1"/>
    <property type="molecule type" value="Genomic_DNA"/>
</dbReference>
<dbReference type="RefSeq" id="WP_167622863.1">
    <property type="nucleotide sequence ID" value="NZ_CAXSRP010000011.1"/>
</dbReference>
<dbReference type="Pfam" id="PF04397">
    <property type="entry name" value="LytTR"/>
    <property type="match status" value="1"/>
</dbReference>
<organism evidence="2 3">
    <name type="scientific">Fusicatenibacter saccharivorans</name>
    <dbReference type="NCBI Taxonomy" id="1150298"/>
    <lineage>
        <taxon>Bacteria</taxon>
        <taxon>Bacillati</taxon>
        <taxon>Bacillota</taxon>
        <taxon>Clostridia</taxon>
        <taxon>Lachnospirales</taxon>
        <taxon>Lachnospiraceae</taxon>
        <taxon>Fusicatenibacter</taxon>
    </lineage>
</organism>
<dbReference type="PROSITE" id="PS50930">
    <property type="entry name" value="HTH_LYTTR"/>
    <property type="match status" value="1"/>
</dbReference>
<dbReference type="PANTHER" id="PTHR37299:SF4">
    <property type="entry name" value="TRANSCRIPTIONAL REGULATOR"/>
    <property type="match status" value="1"/>
</dbReference>
<dbReference type="GO" id="GO:0000156">
    <property type="term" value="F:phosphorelay response regulator activity"/>
    <property type="evidence" value="ECO:0007669"/>
    <property type="project" value="InterPro"/>
</dbReference>
<evidence type="ECO:0000313" key="3">
    <source>
        <dbReference type="Proteomes" id="UP000095706"/>
    </source>
</evidence>
<dbReference type="PANTHER" id="PTHR37299">
    <property type="entry name" value="TRANSCRIPTIONAL REGULATOR-RELATED"/>
    <property type="match status" value="1"/>
</dbReference>
<dbReference type="Proteomes" id="UP000095706">
    <property type="component" value="Unassembled WGS sequence"/>
</dbReference>
<accession>A0A174H0X9</accession>
<dbReference type="SMART" id="SM00850">
    <property type="entry name" value="LytTR"/>
    <property type="match status" value="1"/>
</dbReference>
<name>A0A174H0X9_9FIRM</name>
<gene>
    <name evidence="2" type="ORF">ERS852406_02520</name>
</gene>
<dbReference type="InterPro" id="IPR046947">
    <property type="entry name" value="LytR-like"/>
</dbReference>
<dbReference type="InterPro" id="IPR007492">
    <property type="entry name" value="LytTR_DNA-bd_dom"/>
</dbReference>